<dbReference type="InterPro" id="IPR013534">
    <property type="entry name" value="Starch_synth_cat_dom"/>
</dbReference>
<evidence type="ECO:0000256" key="4">
    <source>
        <dbReference type="ARBA" id="ARBA00022676"/>
    </source>
</evidence>
<gene>
    <name evidence="7" type="primary">glgA</name>
    <name evidence="11" type="ORF">GCWU0000282_001229</name>
</gene>
<dbReference type="Gene3D" id="3.40.50.2000">
    <property type="entry name" value="Glycogen Phosphorylase B"/>
    <property type="match status" value="2"/>
</dbReference>
<dbReference type="PANTHER" id="PTHR45825:SF11">
    <property type="entry name" value="ALPHA AMYLASE DOMAIN-CONTAINING PROTEIN"/>
    <property type="match status" value="1"/>
</dbReference>
<evidence type="ECO:0000256" key="1">
    <source>
        <dbReference type="ARBA" id="ARBA00001478"/>
    </source>
</evidence>
<dbReference type="eggNOG" id="COG0297">
    <property type="taxonomic scope" value="Bacteria"/>
</dbReference>
<dbReference type="SUPFAM" id="SSF53756">
    <property type="entry name" value="UDP-Glycosyltransferase/glycogen phosphorylase"/>
    <property type="match status" value="1"/>
</dbReference>
<feature type="compositionally biased region" description="Basic and acidic residues" evidence="8">
    <location>
        <begin position="7"/>
        <end position="22"/>
    </location>
</feature>
<accession>V2Y5Z0</accession>
<evidence type="ECO:0000256" key="7">
    <source>
        <dbReference type="HAMAP-Rule" id="MF_00484"/>
    </source>
</evidence>
<dbReference type="GO" id="GO:0009011">
    <property type="term" value="F:alpha-1,4-glucan glucosyltransferase (ADP-glucose donor) activity"/>
    <property type="evidence" value="ECO:0007669"/>
    <property type="project" value="UniProtKB-UniRule"/>
</dbReference>
<evidence type="ECO:0000256" key="3">
    <source>
        <dbReference type="ARBA" id="ARBA00010281"/>
    </source>
</evidence>
<evidence type="ECO:0000256" key="8">
    <source>
        <dbReference type="SAM" id="MobiDB-lite"/>
    </source>
</evidence>
<dbReference type="InterPro" id="IPR011835">
    <property type="entry name" value="GS/SS"/>
</dbReference>
<dbReference type="AlphaFoldDB" id="V2Y5Z0"/>
<comment type="catalytic activity">
    <reaction evidence="1 7">
        <text>[(1-&gt;4)-alpha-D-glucosyl](n) + ADP-alpha-D-glucose = [(1-&gt;4)-alpha-D-glucosyl](n+1) + ADP + H(+)</text>
        <dbReference type="Rhea" id="RHEA:18189"/>
        <dbReference type="Rhea" id="RHEA-COMP:9584"/>
        <dbReference type="Rhea" id="RHEA-COMP:9587"/>
        <dbReference type="ChEBI" id="CHEBI:15378"/>
        <dbReference type="ChEBI" id="CHEBI:15444"/>
        <dbReference type="ChEBI" id="CHEBI:57498"/>
        <dbReference type="ChEBI" id="CHEBI:456216"/>
        <dbReference type="EC" id="2.4.1.21"/>
    </reaction>
</comment>
<dbReference type="EMBL" id="ACIL03000009">
    <property type="protein sequence ID" value="ESL03517.1"/>
    <property type="molecule type" value="Genomic_DNA"/>
</dbReference>
<dbReference type="PANTHER" id="PTHR45825">
    <property type="entry name" value="GRANULE-BOUND STARCH SYNTHASE 1, CHLOROPLASTIC/AMYLOPLASTIC"/>
    <property type="match status" value="1"/>
</dbReference>
<evidence type="ECO:0000313" key="12">
    <source>
        <dbReference type="Proteomes" id="UP000018227"/>
    </source>
</evidence>
<dbReference type="UniPathway" id="UPA00164"/>
<dbReference type="STRING" id="592026.GCWU0000282_001229"/>
<name>V2Y5Z0_9FIRM</name>
<feature type="compositionally biased region" description="Basic and acidic residues" evidence="8">
    <location>
        <begin position="163"/>
        <end position="192"/>
    </location>
</feature>
<proteinExistence type="inferred from homology"/>
<dbReference type="InterPro" id="IPR001296">
    <property type="entry name" value="Glyco_trans_1"/>
</dbReference>
<reference evidence="11 12" key="1">
    <citation type="submission" date="2013-06" db="EMBL/GenBank/DDBJ databases">
        <authorList>
            <person name="Weinstock G."/>
            <person name="Sodergren E."/>
            <person name="Clifton S."/>
            <person name="Fulton L."/>
            <person name="Fulton B."/>
            <person name="Courtney L."/>
            <person name="Fronick C."/>
            <person name="Harrison M."/>
            <person name="Strong C."/>
            <person name="Farmer C."/>
            <person name="Delahaunty K."/>
            <person name="Markovic C."/>
            <person name="Hall O."/>
            <person name="Minx P."/>
            <person name="Tomlinson C."/>
            <person name="Mitreva M."/>
            <person name="Nelson J."/>
            <person name="Hou S."/>
            <person name="Wollam A."/>
            <person name="Pepin K.H."/>
            <person name="Johnson M."/>
            <person name="Bhonagiri V."/>
            <person name="Nash W.E."/>
            <person name="Warren W."/>
            <person name="Chinwalla A."/>
            <person name="Mardis E.R."/>
            <person name="Wilson R.K."/>
        </authorList>
    </citation>
    <scope>NUCLEOTIDE SEQUENCE [LARGE SCALE GENOMIC DNA]</scope>
    <source>
        <strain evidence="11 12">ATCC 51271</strain>
    </source>
</reference>
<dbReference type="CDD" id="cd03791">
    <property type="entry name" value="GT5_Glycogen_synthase_DULL1-like"/>
    <property type="match status" value="1"/>
</dbReference>
<comment type="pathway">
    <text evidence="7">Glycan biosynthesis; glycogen biosynthesis.</text>
</comment>
<dbReference type="EC" id="2.4.1.21" evidence="7"/>
<dbReference type="GO" id="GO:0004373">
    <property type="term" value="F:alpha-1,4-glucan glucosyltransferase (UDP-glucose donor) activity"/>
    <property type="evidence" value="ECO:0007669"/>
    <property type="project" value="InterPro"/>
</dbReference>
<keyword evidence="4 7" id="KW-0328">Glycosyltransferase</keyword>
<evidence type="ECO:0000256" key="5">
    <source>
        <dbReference type="ARBA" id="ARBA00022679"/>
    </source>
</evidence>
<comment type="caution">
    <text evidence="11">The sequence shown here is derived from an EMBL/GenBank/DDBJ whole genome shotgun (WGS) entry which is preliminary data.</text>
</comment>
<dbReference type="Proteomes" id="UP000018227">
    <property type="component" value="Unassembled WGS sequence"/>
</dbReference>
<comment type="similarity">
    <text evidence="3 7">Belongs to the glycosyltransferase 1 family. Bacterial/plant glycogen synthase subfamily.</text>
</comment>
<dbReference type="HAMAP" id="MF_00484">
    <property type="entry name" value="Glycogen_synth"/>
    <property type="match status" value="1"/>
</dbReference>
<sequence>MAKKKLKDAVKDSKVKADAKKEENKIVEEAEKVKVVKNEIKVDLVTKPMVLPKKIEVKEPEAVKAVVTPVKEEEPKEKATENKEETVKEKTVAAKKEVTDEKPKRGRKKAETKTSEKAEAKKPAKEKEVKTEKKEAKAEKKVNKSAKTEKAEKPTKTAKTVAKKTEKPAKKETVKKDTTKTGRSKKEVKETENSIEQVAAMINKEITKEADKSDKPAPEKKKILFVGSEVLPFAATGGLGEVLGSLPKALAARGDYDVRVMMPYYSDMGEQYKNSAKYLCNYNVGLSWRNLYCGLFELKQDNVTYYFVDNEYYFHRDGLYGFYDDGERYAFFSKAVMDSFYFIDFMPDIIHANDWQTALIPIYNNCKYHYDIKLIFTIHNIEYQGQYDLKIMPTVFDLPPEAGAYVEYEGCVNLVKGAIETSDCVTTVSESYAKELEDAAFAHGLQDMIRKNSWKTRGILNGIDTEGYNPATDIAISHKFTSDDFSGKLQDKLELQRLAGLREDARIPVIAIISRLVAHKGLDLITQAMESIVRNCEVQLVVLGKGDRKYEDYFVWLQNQYQGKVSAMITYNKDLSRKVYAGADMFLMPSKSEPCGLSQMIACRYGTVPIVRETGGLRDSITDCSFGEGNGFTFAGYNPDEMSDAIYRAIDLYYNNPDDWDKLRKYISTIDFSWANSANKYDEMYSWLLGR</sequence>
<dbReference type="GO" id="GO:0005978">
    <property type="term" value="P:glycogen biosynthetic process"/>
    <property type="evidence" value="ECO:0007669"/>
    <property type="project" value="UniProtKB-UniRule"/>
</dbReference>
<protein>
    <recommendedName>
        <fullName evidence="7">Glycogen synthase</fullName>
        <ecNumber evidence="7">2.4.1.21</ecNumber>
    </recommendedName>
    <alternativeName>
        <fullName evidence="7">Starch [bacterial glycogen] synthase</fullName>
    </alternativeName>
</protein>
<dbReference type="NCBIfam" id="TIGR02095">
    <property type="entry name" value="glgA"/>
    <property type="match status" value="1"/>
</dbReference>
<evidence type="ECO:0000259" key="9">
    <source>
        <dbReference type="Pfam" id="PF00534"/>
    </source>
</evidence>
<evidence type="ECO:0000256" key="2">
    <source>
        <dbReference type="ARBA" id="ARBA00002764"/>
    </source>
</evidence>
<dbReference type="Pfam" id="PF08323">
    <property type="entry name" value="Glyco_transf_5"/>
    <property type="match status" value="1"/>
</dbReference>
<dbReference type="HOGENOM" id="CLU_009583_18_2_9"/>
<feature type="domain" description="Starch synthase catalytic" evidence="10">
    <location>
        <begin position="222"/>
        <end position="451"/>
    </location>
</feature>
<evidence type="ECO:0000313" key="11">
    <source>
        <dbReference type="EMBL" id="ESL03517.1"/>
    </source>
</evidence>
<keyword evidence="12" id="KW-1185">Reference proteome</keyword>
<keyword evidence="5 7" id="KW-0808">Transferase</keyword>
<dbReference type="Pfam" id="PF00534">
    <property type="entry name" value="Glycos_transf_1"/>
    <property type="match status" value="1"/>
</dbReference>
<feature type="compositionally biased region" description="Basic and acidic residues" evidence="8">
    <location>
        <begin position="70"/>
        <end position="155"/>
    </location>
</feature>
<comment type="caution">
    <text evidence="7">Lacks conserved residue(s) required for the propagation of feature annotation.</text>
</comment>
<feature type="region of interest" description="Disordered" evidence="8">
    <location>
        <begin position="62"/>
        <end position="193"/>
    </location>
</feature>
<comment type="function">
    <text evidence="2 7">Synthesizes alpha-1,4-glucan chains using ADP-glucose.</text>
</comment>
<feature type="region of interest" description="Disordered" evidence="8">
    <location>
        <begin position="1"/>
        <end position="22"/>
    </location>
</feature>
<evidence type="ECO:0000256" key="6">
    <source>
        <dbReference type="ARBA" id="ARBA00023056"/>
    </source>
</evidence>
<dbReference type="RefSeq" id="WP_023354109.1">
    <property type="nucleotide sequence ID" value="NZ_KI535367.1"/>
</dbReference>
<feature type="domain" description="Glycosyl transferase family 1" evidence="9">
    <location>
        <begin position="508"/>
        <end position="655"/>
    </location>
</feature>
<keyword evidence="6 7" id="KW-0320">Glycogen biosynthesis</keyword>
<evidence type="ECO:0000259" key="10">
    <source>
        <dbReference type="Pfam" id="PF08323"/>
    </source>
</evidence>
<organism evidence="11 12">
    <name type="scientific">Catonella morbi ATCC 51271</name>
    <dbReference type="NCBI Taxonomy" id="592026"/>
    <lineage>
        <taxon>Bacteria</taxon>
        <taxon>Bacillati</taxon>
        <taxon>Bacillota</taxon>
        <taxon>Clostridia</taxon>
        <taxon>Lachnospirales</taxon>
        <taxon>Lachnospiraceae</taxon>
        <taxon>Catonella</taxon>
    </lineage>
</organism>